<feature type="domain" description="T-SNARE coiled-coil homology" evidence="10">
    <location>
        <begin position="263"/>
        <end position="325"/>
    </location>
</feature>
<dbReference type="GO" id="GO:0005484">
    <property type="term" value="F:SNAP receptor activity"/>
    <property type="evidence" value="ECO:0007669"/>
    <property type="project" value="TreeGrafter"/>
</dbReference>
<evidence type="ECO:0000256" key="6">
    <source>
        <dbReference type="ARBA" id="ARBA00023054"/>
    </source>
</evidence>
<dbReference type="Gene3D" id="1.20.58.70">
    <property type="match status" value="1"/>
</dbReference>
<comment type="similarity">
    <text evidence="2">Belongs to the syntaxin family.</text>
</comment>
<reference evidence="11" key="1">
    <citation type="submission" date="2022-11" db="EMBL/GenBank/DDBJ databases">
        <authorList>
            <person name="Morgan W.R."/>
            <person name="Tartar A."/>
        </authorList>
    </citation>
    <scope>NUCLEOTIDE SEQUENCE</scope>
    <source>
        <strain evidence="11">ARSEF 373</strain>
    </source>
</reference>
<evidence type="ECO:0000256" key="2">
    <source>
        <dbReference type="ARBA" id="ARBA00009063"/>
    </source>
</evidence>
<keyword evidence="6" id="KW-0175">Coiled coil</keyword>
<keyword evidence="4 9" id="KW-0812">Transmembrane</keyword>
<feature type="region of interest" description="Disordered" evidence="8">
    <location>
        <begin position="134"/>
        <end position="155"/>
    </location>
</feature>
<dbReference type="SMART" id="SM00397">
    <property type="entry name" value="t_SNARE"/>
    <property type="match status" value="1"/>
</dbReference>
<evidence type="ECO:0000313" key="12">
    <source>
        <dbReference type="Proteomes" id="UP001146120"/>
    </source>
</evidence>
<comment type="subcellular location">
    <subcellularLocation>
        <location evidence="1">Membrane</location>
        <topology evidence="1">Single-pass type IV membrane protein</topology>
    </subcellularLocation>
</comment>
<dbReference type="EMBL" id="DAKRPA010000083">
    <property type="protein sequence ID" value="DAZ99411.1"/>
    <property type="molecule type" value="Genomic_DNA"/>
</dbReference>
<dbReference type="GO" id="GO:0000139">
    <property type="term" value="C:Golgi membrane"/>
    <property type="evidence" value="ECO:0007669"/>
    <property type="project" value="TreeGrafter"/>
</dbReference>
<dbReference type="GO" id="GO:0000149">
    <property type="term" value="F:SNARE binding"/>
    <property type="evidence" value="ECO:0007669"/>
    <property type="project" value="TreeGrafter"/>
</dbReference>
<evidence type="ECO:0000256" key="8">
    <source>
        <dbReference type="SAM" id="MobiDB-lite"/>
    </source>
</evidence>
<dbReference type="InterPro" id="IPR010989">
    <property type="entry name" value="SNARE"/>
</dbReference>
<evidence type="ECO:0000259" key="10">
    <source>
        <dbReference type="PROSITE" id="PS50192"/>
    </source>
</evidence>
<evidence type="ECO:0000256" key="3">
    <source>
        <dbReference type="ARBA" id="ARBA00022448"/>
    </source>
</evidence>
<dbReference type="CDD" id="cd15844">
    <property type="entry name" value="SNARE_syntaxin5"/>
    <property type="match status" value="1"/>
</dbReference>
<evidence type="ECO:0000256" key="1">
    <source>
        <dbReference type="ARBA" id="ARBA00004211"/>
    </source>
</evidence>
<feature type="region of interest" description="Disordered" evidence="8">
    <location>
        <begin position="196"/>
        <end position="233"/>
    </location>
</feature>
<dbReference type="SUPFAM" id="SSF47661">
    <property type="entry name" value="t-snare proteins"/>
    <property type="match status" value="1"/>
</dbReference>
<name>A0AAV2Z1Q8_9STRA</name>
<evidence type="ECO:0000256" key="7">
    <source>
        <dbReference type="ARBA" id="ARBA00023136"/>
    </source>
</evidence>
<accession>A0AAV2Z1Q8</accession>
<dbReference type="GO" id="GO:0006888">
    <property type="term" value="P:endoplasmic reticulum to Golgi vesicle-mediated transport"/>
    <property type="evidence" value="ECO:0007669"/>
    <property type="project" value="TreeGrafter"/>
</dbReference>
<dbReference type="GO" id="GO:0031201">
    <property type="term" value="C:SNARE complex"/>
    <property type="evidence" value="ECO:0007669"/>
    <property type="project" value="TreeGrafter"/>
</dbReference>
<dbReference type="PROSITE" id="PS50192">
    <property type="entry name" value="T_SNARE"/>
    <property type="match status" value="1"/>
</dbReference>
<dbReference type="GO" id="GO:0048278">
    <property type="term" value="P:vesicle docking"/>
    <property type="evidence" value="ECO:0007669"/>
    <property type="project" value="TreeGrafter"/>
</dbReference>
<dbReference type="Proteomes" id="UP001146120">
    <property type="component" value="Unassembled WGS sequence"/>
</dbReference>
<keyword evidence="12" id="KW-1185">Reference proteome</keyword>
<dbReference type="PANTHER" id="PTHR19957:SF3">
    <property type="entry name" value="SYNTAXIN-5"/>
    <property type="match status" value="1"/>
</dbReference>
<proteinExistence type="inferred from homology"/>
<sequence>MDRTSDFVKITVLFDTGEKKPQTHRPLSQDARQAQFIADQLRQQEMVQHDLQELVTKKSIIGDDPTSQIATLTDLLKKELTSTEKNIQMFQQAINMQRGQHQQHHQAHFTIICQSLKSRCAKSAKKFHQALQQHTATIRERSTRRSKFSHGGASPMVQINAPLFTRTAAPPAQQPQFAAPPAGNRAADAAKQPLLGPETRRAPTPPKPFPQNGHAIPPAESHSPGAGLRRRAGNLGASPFMQQQRQPMGQNGGMQQQAVYYPRQDAQTRFQNAQQVESTIVEISGMFSRMATMVQEQGEIISRIDDDMNIAQTNVEAAQGELLKLYTMVSGNRALILKIFLVLILVIFLFVVVF</sequence>
<dbReference type="InterPro" id="IPR000727">
    <property type="entry name" value="T_SNARE_dom"/>
</dbReference>
<organism evidence="11 12">
    <name type="scientific">Lagenidium giganteum</name>
    <dbReference type="NCBI Taxonomy" id="4803"/>
    <lineage>
        <taxon>Eukaryota</taxon>
        <taxon>Sar</taxon>
        <taxon>Stramenopiles</taxon>
        <taxon>Oomycota</taxon>
        <taxon>Peronosporomycetes</taxon>
        <taxon>Pythiales</taxon>
        <taxon>Pythiaceae</taxon>
    </lineage>
</organism>
<reference evidence="11" key="2">
    <citation type="journal article" date="2023" name="Microbiol Resour">
        <title>Decontamination and Annotation of the Draft Genome Sequence of the Oomycete Lagenidium giganteum ARSEF 373.</title>
        <authorList>
            <person name="Morgan W.R."/>
            <person name="Tartar A."/>
        </authorList>
    </citation>
    <scope>NUCLEOTIDE SEQUENCE</scope>
    <source>
        <strain evidence="11">ARSEF 373</strain>
    </source>
</reference>
<evidence type="ECO:0000256" key="5">
    <source>
        <dbReference type="ARBA" id="ARBA00022989"/>
    </source>
</evidence>
<dbReference type="Pfam" id="PF05739">
    <property type="entry name" value="SNARE"/>
    <property type="match status" value="1"/>
</dbReference>
<protein>
    <recommendedName>
        <fullName evidence="10">t-SNARE coiled-coil homology domain-containing protein</fullName>
    </recommendedName>
</protein>
<gene>
    <name evidence="11" type="ORF">N0F65_004044</name>
</gene>
<keyword evidence="7 9" id="KW-0472">Membrane</keyword>
<feature type="transmembrane region" description="Helical" evidence="9">
    <location>
        <begin position="334"/>
        <end position="353"/>
    </location>
</feature>
<keyword evidence="5 9" id="KW-1133">Transmembrane helix</keyword>
<evidence type="ECO:0000313" key="11">
    <source>
        <dbReference type="EMBL" id="DAZ99411.1"/>
    </source>
</evidence>
<evidence type="ECO:0000256" key="9">
    <source>
        <dbReference type="SAM" id="Phobius"/>
    </source>
</evidence>
<keyword evidence="3" id="KW-0813">Transport</keyword>
<dbReference type="InterPro" id="IPR045242">
    <property type="entry name" value="Syntaxin"/>
</dbReference>
<dbReference type="AlphaFoldDB" id="A0AAV2Z1Q8"/>
<dbReference type="PANTHER" id="PTHR19957">
    <property type="entry name" value="SYNTAXIN"/>
    <property type="match status" value="1"/>
</dbReference>
<dbReference type="GO" id="GO:0006886">
    <property type="term" value="P:intracellular protein transport"/>
    <property type="evidence" value="ECO:0007669"/>
    <property type="project" value="TreeGrafter"/>
</dbReference>
<evidence type="ECO:0000256" key="4">
    <source>
        <dbReference type="ARBA" id="ARBA00022692"/>
    </source>
</evidence>
<comment type="caution">
    <text evidence="11">The sequence shown here is derived from an EMBL/GenBank/DDBJ whole genome shotgun (WGS) entry which is preliminary data.</text>
</comment>
<dbReference type="GO" id="GO:0006906">
    <property type="term" value="P:vesicle fusion"/>
    <property type="evidence" value="ECO:0007669"/>
    <property type="project" value="TreeGrafter"/>
</dbReference>